<evidence type="ECO:0008006" key="4">
    <source>
        <dbReference type="Google" id="ProtNLM"/>
    </source>
</evidence>
<evidence type="ECO:0000313" key="3">
    <source>
        <dbReference type="Proteomes" id="UP000243217"/>
    </source>
</evidence>
<comment type="caution">
    <text evidence="2">The sequence shown here is derived from an EMBL/GenBank/DDBJ whole genome shotgun (WGS) entry which is preliminary data.</text>
</comment>
<sequence>MNLLNQYFIRSSTEHLLSLRATSRLLFACLAVNMLLQALFISFKLTSSVDASNLTSNAIKGLVASYTAWIFVSAIGGLSGLYSTKHYHTRTARVCMTSWVLLVLFQIVEGLIAIYYLSPGAHLSNDAQRILIVNTVALIVIELIFVGFIWVYIQLLEYCALYDYIKYTDIEIAELDSQANPLVKNDDELTKVPGYGTNI</sequence>
<feature type="transmembrane region" description="Helical" evidence="1">
    <location>
        <begin position="21"/>
        <end position="43"/>
    </location>
</feature>
<protein>
    <recommendedName>
        <fullName evidence="4">Transmembrane protein</fullName>
    </recommendedName>
</protein>
<dbReference type="Proteomes" id="UP000243217">
    <property type="component" value="Unassembled WGS sequence"/>
</dbReference>
<evidence type="ECO:0000313" key="2">
    <source>
        <dbReference type="EMBL" id="OQR95515.1"/>
    </source>
</evidence>
<feature type="transmembrane region" description="Helical" evidence="1">
    <location>
        <begin position="130"/>
        <end position="153"/>
    </location>
</feature>
<reference evidence="2 3" key="1">
    <citation type="journal article" date="2014" name="Genome Biol. Evol.">
        <title>The secreted proteins of Achlya hypogyna and Thraustotheca clavata identify the ancestral oomycete secretome and reveal gene acquisitions by horizontal gene transfer.</title>
        <authorList>
            <person name="Misner I."/>
            <person name="Blouin N."/>
            <person name="Leonard G."/>
            <person name="Richards T.A."/>
            <person name="Lane C.E."/>
        </authorList>
    </citation>
    <scope>NUCLEOTIDE SEQUENCE [LARGE SCALE GENOMIC DNA]</scope>
    <source>
        <strain evidence="2 3">ATCC 34112</strain>
    </source>
</reference>
<evidence type="ECO:0000256" key="1">
    <source>
        <dbReference type="SAM" id="Phobius"/>
    </source>
</evidence>
<name>A0A1V9ZBZ3_9STRA</name>
<keyword evidence="3" id="KW-1185">Reference proteome</keyword>
<dbReference type="OrthoDB" id="61916at2759"/>
<dbReference type="AlphaFoldDB" id="A0A1V9ZBZ3"/>
<dbReference type="EMBL" id="JNBS01002092">
    <property type="protein sequence ID" value="OQR95515.1"/>
    <property type="molecule type" value="Genomic_DNA"/>
</dbReference>
<keyword evidence="1" id="KW-0812">Transmembrane</keyword>
<proteinExistence type="predicted"/>
<accession>A0A1V9ZBZ3</accession>
<organism evidence="2 3">
    <name type="scientific">Thraustotheca clavata</name>
    <dbReference type="NCBI Taxonomy" id="74557"/>
    <lineage>
        <taxon>Eukaryota</taxon>
        <taxon>Sar</taxon>
        <taxon>Stramenopiles</taxon>
        <taxon>Oomycota</taxon>
        <taxon>Saprolegniomycetes</taxon>
        <taxon>Saprolegniales</taxon>
        <taxon>Achlyaceae</taxon>
        <taxon>Thraustotheca</taxon>
    </lineage>
</organism>
<feature type="transmembrane region" description="Helical" evidence="1">
    <location>
        <begin position="63"/>
        <end position="82"/>
    </location>
</feature>
<keyword evidence="1" id="KW-0472">Membrane</keyword>
<keyword evidence="1" id="KW-1133">Transmembrane helix</keyword>
<gene>
    <name evidence="2" type="ORF">THRCLA_22125</name>
</gene>
<feature type="transmembrane region" description="Helical" evidence="1">
    <location>
        <begin position="94"/>
        <end position="118"/>
    </location>
</feature>